<evidence type="ECO:0000256" key="4">
    <source>
        <dbReference type="ARBA" id="ARBA00005300"/>
    </source>
</evidence>
<organism evidence="14">
    <name type="scientific">Kwoniella dejecticola CBS 10117</name>
    <dbReference type="NCBI Taxonomy" id="1296121"/>
    <lineage>
        <taxon>Eukaryota</taxon>
        <taxon>Fungi</taxon>
        <taxon>Dikarya</taxon>
        <taxon>Basidiomycota</taxon>
        <taxon>Agaricomycotina</taxon>
        <taxon>Tremellomycetes</taxon>
        <taxon>Tremellales</taxon>
        <taxon>Cryptococcaceae</taxon>
        <taxon>Kwoniella</taxon>
    </lineage>
</organism>
<dbReference type="Pfam" id="PF00075">
    <property type="entry name" value="RNase_H"/>
    <property type="match status" value="1"/>
</dbReference>
<dbReference type="SUPFAM" id="SSF55658">
    <property type="entry name" value="L9 N-domain-like"/>
    <property type="match status" value="1"/>
</dbReference>
<name>A0A1A6A9Z9_9TREE</name>
<evidence type="ECO:0000313" key="14">
    <source>
        <dbReference type="EMBL" id="OBR86882.1"/>
    </source>
</evidence>
<protein>
    <recommendedName>
        <fullName evidence="6">Ribonuclease H</fullName>
        <ecNumber evidence="5">3.1.26.4</ecNumber>
    </recommendedName>
</protein>
<sequence length="427" mass="47420">MFRTALRRSTPESRITVTHLYPVQSPTSLTRTAQISTNNPLRLRLRTLPGPSPKPGPRRILVLPNKKPANLSKRLWRTVNNLRITFIGRPAVIVSQEGDRGMPKAAFYAVADGRKTGVYNTWSEAEEQVKGYPGAKFKKFPTEAQAKEYVSSPNSKASLSCHSIPAQPATQSHLQPQGGFPTHFRAESPTSTSPASALPPELQEIASRGYSFTKDHYLIVHTDGSALGNGQVGSRAGAGVFWGGQGQASSKNHSERVPGKPQTNNRGELLAVIRALEQCPYPEIPLEVRCDSQYTISCMTTWLPKWLRTNFRTTAEAKSKEVMNLDMIKHLLVLLQRRGPKGKVKFKYVPAHSGIEGNERADQLAKMGSLMPEVTDNVKWLDPDEEAVSAQSSKGKEGMMEIEVEMDENWLMSPEESEIFERDLEEE</sequence>
<evidence type="ECO:0000256" key="11">
    <source>
        <dbReference type="ARBA" id="ARBA00022842"/>
    </source>
</evidence>
<dbReference type="InterPro" id="IPR002156">
    <property type="entry name" value="RNaseH_domain"/>
</dbReference>
<dbReference type="PANTHER" id="PTHR10642">
    <property type="entry name" value="RIBONUCLEASE H1"/>
    <property type="match status" value="1"/>
</dbReference>
<keyword evidence="11" id="KW-0460">Magnesium</keyword>
<keyword evidence="9" id="KW-0255">Endonuclease</keyword>
<dbReference type="SUPFAM" id="SSF53098">
    <property type="entry name" value="Ribonuclease H-like"/>
    <property type="match status" value="1"/>
</dbReference>
<dbReference type="EMBL" id="KI894029">
    <property type="protein sequence ID" value="OBR86882.1"/>
    <property type="molecule type" value="Genomic_DNA"/>
</dbReference>
<dbReference type="FunFam" id="3.40.970.10:FF:000002">
    <property type="entry name" value="Ribonuclease H"/>
    <property type="match status" value="1"/>
</dbReference>
<evidence type="ECO:0000256" key="6">
    <source>
        <dbReference type="ARBA" id="ARBA00017721"/>
    </source>
</evidence>
<dbReference type="VEuPathDB" id="FungiDB:I303_02903"/>
<gene>
    <name evidence="14" type="ORF">I303_02903</name>
</gene>
<comment type="similarity">
    <text evidence="4">Belongs to the RNase H family.</text>
</comment>
<evidence type="ECO:0000256" key="12">
    <source>
        <dbReference type="SAM" id="MobiDB-lite"/>
    </source>
</evidence>
<dbReference type="InterPro" id="IPR012337">
    <property type="entry name" value="RNaseH-like_sf"/>
</dbReference>
<dbReference type="Gene3D" id="3.40.970.10">
    <property type="entry name" value="Ribonuclease H1, N-terminal domain"/>
    <property type="match status" value="1"/>
</dbReference>
<evidence type="ECO:0000256" key="9">
    <source>
        <dbReference type="ARBA" id="ARBA00022759"/>
    </source>
</evidence>
<proteinExistence type="inferred from homology"/>
<feature type="region of interest" description="Disordered" evidence="12">
    <location>
        <begin position="245"/>
        <end position="264"/>
    </location>
</feature>
<keyword evidence="10" id="KW-0378">Hydrolase</keyword>
<evidence type="ECO:0000259" key="13">
    <source>
        <dbReference type="PROSITE" id="PS50879"/>
    </source>
</evidence>
<dbReference type="PANTHER" id="PTHR10642:SF26">
    <property type="entry name" value="RIBONUCLEASE H1"/>
    <property type="match status" value="1"/>
</dbReference>
<evidence type="ECO:0000256" key="5">
    <source>
        <dbReference type="ARBA" id="ARBA00012180"/>
    </source>
</evidence>
<dbReference type="InterPro" id="IPR036397">
    <property type="entry name" value="RNaseH_sf"/>
</dbReference>
<comment type="function">
    <text evidence="3">Endonuclease that specifically degrades the RNA of RNA-DNA hybrids.</text>
</comment>
<evidence type="ECO:0000256" key="3">
    <source>
        <dbReference type="ARBA" id="ARBA00004065"/>
    </source>
</evidence>
<dbReference type="PROSITE" id="PS50879">
    <property type="entry name" value="RNASE_H_1"/>
    <property type="match status" value="1"/>
</dbReference>
<dbReference type="InterPro" id="IPR050092">
    <property type="entry name" value="RNase_H"/>
</dbReference>
<dbReference type="GO" id="GO:0003676">
    <property type="term" value="F:nucleic acid binding"/>
    <property type="evidence" value="ECO:0007669"/>
    <property type="project" value="InterPro"/>
</dbReference>
<accession>A0A1A6A9Z9</accession>
<keyword evidence="7" id="KW-0540">Nuclease</keyword>
<dbReference type="AlphaFoldDB" id="A0A1A6A9Z9"/>
<dbReference type="CDD" id="cd09280">
    <property type="entry name" value="RNase_HI_eukaryote_like"/>
    <property type="match status" value="1"/>
</dbReference>
<keyword evidence="8" id="KW-0479">Metal-binding</keyword>
<feature type="compositionally biased region" description="Low complexity" evidence="12">
    <location>
        <begin position="187"/>
        <end position="199"/>
    </location>
</feature>
<evidence type="ECO:0000256" key="7">
    <source>
        <dbReference type="ARBA" id="ARBA00022722"/>
    </source>
</evidence>
<dbReference type="InterPro" id="IPR037056">
    <property type="entry name" value="RNase_H1_N_sf"/>
</dbReference>
<dbReference type="GO" id="GO:0043137">
    <property type="term" value="P:DNA replication, removal of RNA primer"/>
    <property type="evidence" value="ECO:0007669"/>
    <property type="project" value="TreeGrafter"/>
</dbReference>
<feature type="region of interest" description="Disordered" evidence="12">
    <location>
        <begin position="160"/>
        <end position="199"/>
    </location>
</feature>
<dbReference type="Gene3D" id="3.30.420.10">
    <property type="entry name" value="Ribonuclease H-like superfamily/Ribonuclease H"/>
    <property type="match status" value="1"/>
</dbReference>
<dbReference type="GO" id="GO:0046872">
    <property type="term" value="F:metal ion binding"/>
    <property type="evidence" value="ECO:0007669"/>
    <property type="project" value="UniProtKB-KW"/>
</dbReference>
<dbReference type="InterPro" id="IPR009027">
    <property type="entry name" value="Ribosomal_bL9/RNase_H1_N"/>
</dbReference>
<dbReference type="Pfam" id="PF01693">
    <property type="entry name" value="Cauli_VI"/>
    <property type="match status" value="1"/>
</dbReference>
<dbReference type="GO" id="GO:0004523">
    <property type="term" value="F:RNA-DNA hybrid ribonuclease activity"/>
    <property type="evidence" value="ECO:0007669"/>
    <property type="project" value="UniProtKB-EC"/>
</dbReference>
<comment type="catalytic activity">
    <reaction evidence="1">
        <text>Endonucleolytic cleavage to 5'-phosphomonoester.</text>
        <dbReference type="EC" id="3.1.26.4"/>
    </reaction>
</comment>
<comment type="cofactor">
    <cofactor evidence="2">
        <name>Mg(2+)</name>
        <dbReference type="ChEBI" id="CHEBI:18420"/>
    </cofactor>
</comment>
<reference evidence="14" key="1">
    <citation type="submission" date="2013-07" db="EMBL/GenBank/DDBJ databases">
        <title>The Genome Sequence of Cryptococcus dejecticola CBS10117.</title>
        <authorList>
            <consortium name="The Broad Institute Genome Sequencing Platform"/>
            <person name="Cuomo C."/>
            <person name="Litvintseva A."/>
            <person name="Chen Y."/>
            <person name="Heitman J."/>
            <person name="Sun S."/>
            <person name="Springer D."/>
            <person name="Dromer F."/>
            <person name="Young S.K."/>
            <person name="Zeng Q."/>
            <person name="Gargeya S."/>
            <person name="Fitzgerald M."/>
            <person name="Abouelleil A."/>
            <person name="Alvarado L."/>
            <person name="Berlin A.M."/>
            <person name="Chapman S.B."/>
            <person name="Dewar J."/>
            <person name="Goldberg J."/>
            <person name="Griggs A."/>
            <person name="Gujja S."/>
            <person name="Hansen M."/>
            <person name="Howarth C."/>
            <person name="Imamovic A."/>
            <person name="Larimer J."/>
            <person name="McCowan C."/>
            <person name="Murphy C."/>
            <person name="Pearson M."/>
            <person name="Priest M."/>
            <person name="Roberts A."/>
            <person name="Saif S."/>
            <person name="Shea T."/>
            <person name="Sykes S."/>
            <person name="Wortman J."/>
            <person name="Nusbaum C."/>
            <person name="Birren B."/>
        </authorList>
    </citation>
    <scope>NUCLEOTIDE SEQUENCE [LARGE SCALE GENOMIC DNA]</scope>
    <source>
        <strain evidence="14">CBS 10117</strain>
    </source>
</reference>
<dbReference type="EC" id="3.1.26.4" evidence="5"/>
<evidence type="ECO:0000256" key="2">
    <source>
        <dbReference type="ARBA" id="ARBA00001946"/>
    </source>
</evidence>
<evidence type="ECO:0000256" key="8">
    <source>
        <dbReference type="ARBA" id="ARBA00022723"/>
    </source>
</evidence>
<evidence type="ECO:0000256" key="1">
    <source>
        <dbReference type="ARBA" id="ARBA00000077"/>
    </source>
</evidence>
<dbReference type="STRING" id="1296121.A0A1A6A9Z9"/>
<dbReference type="OrthoDB" id="245563at2759"/>
<feature type="domain" description="RNase H type-1" evidence="13">
    <location>
        <begin position="214"/>
        <end position="370"/>
    </location>
</feature>
<evidence type="ECO:0000256" key="10">
    <source>
        <dbReference type="ARBA" id="ARBA00022801"/>
    </source>
</evidence>
<dbReference type="InterPro" id="IPR011320">
    <property type="entry name" value="RNase_H1_N"/>
</dbReference>